<name>A0AAE6ZID6_9BACT</name>
<sequence length="174" mass="19152">MKTVKRAVTAGCYTGCCRQCIRTHTSPRAADQAQEAMRLPDTALRRTMRHVAGAYEEVMRLPDTVPGRPMCHVAGAYEEVMRLPGTVPGRIMCHVANVYEEVMRLPGMIHGRCSFVAQPLLLQRNLPGNSLLIPCDVAGAAPEVMRLPGARLLILRNTAALAVDRRCHEGEMSF</sequence>
<dbReference type="EMBL" id="CP051205">
    <property type="protein sequence ID" value="QJB33729.1"/>
    <property type="molecule type" value="Genomic_DNA"/>
</dbReference>
<dbReference type="KEGG" id="coy:HF329_21395"/>
<dbReference type="RefSeq" id="WP_168807137.1">
    <property type="nucleotide sequence ID" value="NZ_CP051205.1"/>
</dbReference>
<dbReference type="Proteomes" id="UP000502421">
    <property type="component" value="Chromosome"/>
</dbReference>
<evidence type="ECO:0000313" key="2">
    <source>
        <dbReference type="Proteomes" id="UP000502421"/>
    </source>
</evidence>
<evidence type="ECO:0000313" key="1">
    <source>
        <dbReference type="EMBL" id="QJB33729.1"/>
    </source>
</evidence>
<proteinExistence type="predicted"/>
<organism evidence="1 2">
    <name type="scientific">Chitinophaga oryzae</name>
    <dbReference type="NCBI Taxonomy" id="2725414"/>
    <lineage>
        <taxon>Bacteria</taxon>
        <taxon>Pseudomonadati</taxon>
        <taxon>Bacteroidota</taxon>
        <taxon>Chitinophagia</taxon>
        <taxon>Chitinophagales</taxon>
        <taxon>Chitinophagaceae</taxon>
        <taxon>Chitinophaga</taxon>
    </lineage>
</organism>
<gene>
    <name evidence="1" type="ORF">HF329_21395</name>
</gene>
<accession>A0AAE6ZID6</accession>
<dbReference type="AlphaFoldDB" id="A0AAE6ZID6"/>
<reference evidence="2" key="1">
    <citation type="submission" date="2020-04" db="EMBL/GenBank/DDBJ databases">
        <authorList>
            <person name="Kittiwongwattana C."/>
        </authorList>
    </citation>
    <scope>NUCLEOTIDE SEQUENCE [LARGE SCALE GENOMIC DNA]</scope>
    <source>
        <strain evidence="2">1310</strain>
    </source>
</reference>
<protein>
    <submittedName>
        <fullName evidence="1">Uncharacterized protein</fullName>
    </submittedName>
</protein>